<dbReference type="AlphaFoldDB" id="A0A6J4P0U1"/>
<dbReference type="EMBL" id="CADCUZ010000033">
    <property type="protein sequence ID" value="CAA9403128.1"/>
    <property type="molecule type" value="Genomic_DNA"/>
</dbReference>
<proteinExistence type="predicted"/>
<name>A0A6J4P0U1_9ACTN</name>
<evidence type="ECO:0000313" key="1">
    <source>
        <dbReference type="EMBL" id="CAA9403128.1"/>
    </source>
</evidence>
<sequence>MRMTSFGGFLSGDVLRHADPLHVTVLPLENQSEHGLHDRKRCERSRENMRHLLIHYSLLPLLLVL</sequence>
<accession>A0A6J4P0U1</accession>
<gene>
    <name evidence="1" type="ORF">AVDCRST_MAG55-793</name>
</gene>
<organism evidence="1">
    <name type="scientific">uncultured Rubrobacteraceae bacterium</name>
    <dbReference type="NCBI Taxonomy" id="349277"/>
    <lineage>
        <taxon>Bacteria</taxon>
        <taxon>Bacillati</taxon>
        <taxon>Actinomycetota</taxon>
        <taxon>Rubrobacteria</taxon>
        <taxon>Rubrobacterales</taxon>
        <taxon>Rubrobacteraceae</taxon>
        <taxon>environmental samples</taxon>
    </lineage>
</organism>
<reference evidence="1" key="1">
    <citation type="submission" date="2020-02" db="EMBL/GenBank/DDBJ databases">
        <authorList>
            <person name="Meier V. D."/>
        </authorList>
    </citation>
    <scope>NUCLEOTIDE SEQUENCE</scope>
    <source>
        <strain evidence="1">AVDCRST_MAG55</strain>
    </source>
</reference>
<protein>
    <submittedName>
        <fullName evidence="1">Uncharacterized protein</fullName>
    </submittedName>
</protein>